<evidence type="ECO:0000313" key="8">
    <source>
        <dbReference type="EMBL" id="GMR37348.1"/>
    </source>
</evidence>
<comment type="function">
    <text evidence="6">Component of the Mediator complex, a coactivator involved in the regulated transcription of nearly all RNA polymerase II-dependent genes. Mediator functions as a bridge to convey information from gene-specific regulatory proteins to the basal RNA polymerase II transcription machinery. Mediator is recruited to promoters by direct interactions with regulatory proteins and serves as a scaffold for the assembly of a functional preinitiation complex with RNA polymerase II and the general transcription factors.</text>
</comment>
<dbReference type="GO" id="GO:0006357">
    <property type="term" value="P:regulation of transcription by RNA polymerase II"/>
    <property type="evidence" value="ECO:0007669"/>
    <property type="project" value="InterPro"/>
</dbReference>
<comment type="subunit">
    <text evidence="6">Component of the Mediator complex.</text>
</comment>
<dbReference type="GO" id="GO:0003712">
    <property type="term" value="F:transcription coregulator activity"/>
    <property type="evidence" value="ECO:0007669"/>
    <property type="project" value="InterPro"/>
</dbReference>
<keyword evidence="5 6" id="KW-0539">Nucleus</keyword>
<proteinExistence type="inferred from homology"/>
<evidence type="ECO:0000313" key="9">
    <source>
        <dbReference type="Proteomes" id="UP001328107"/>
    </source>
</evidence>
<keyword evidence="6" id="KW-0010">Activator</keyword>
<evidence type="ECO:0000256" key="6">
    <source>
        <dbReference type="RuleBase" id="RU364146"/>
    </source>
</evidence>
<evidence type="ECO:0000256" key="5">
    <source>
        <dbReference type="ARBA" id="ARBA00023242"/>
    </source>
</evidence>
<keyword evidence="9" id="KW-1185">Reference proteome</keyword>
<sequence length="161" mass="18888">MEHDGQQHLQKSSSRKEKEMEDRFDKLERTLEQFQENARIMGSTAADFSTRSQDQLNQKIHTLISGLAQMDAMKHEFDDVKVPLELMDVLDRGETPYLYSKEMLERTVQKNEEVNGKIEMYRKFRASLLKHMGDELPSDTVKYLTARQEHKAAEQLKQNLQ</sequence>
<evidence type="ECO:0000256" key="3">
    <source>
        <dbReference type="ARBA" id="ARBA00023015"/>
    </source>
</evidence>
<keyword evidence="3 6" id="KW-0805">Transcription regulation</keyword>
<keyword evidence="4 6" id="KW-0804">Transcription</keyword>
<dbReference type="Proteomes" id="UP001328107">
    <property type="component" value="Unassembled WGS sequence"/>
</dbReference>
<dbReference type="GO" id="GO:0016592">
    <property type="term" value="C:mediator complex"/>
    <property type="evidence" value="ECO:0007669"/>
    <property type="project" value="InterPro"/>
</dbReference>
<evidence type="ECO:0000256" key="7">
    <source>
        <dbReference type="SAM" id="MobiDB-lite"/>
    </source>
</evidence>
<comment type="subcellular location">
    <subcellularLocation>
        <location evidence="1 6">Nucleus</location>
    </subcellularLocation>
</comment>
<evidence type="ECO:0000256" key="4">
    <source>
        <dbReference type="ARBA" id="ARBA00023163"/>
    </source>
</evidence>
<organism evidence="8 9">
    <name type="scientific">Pristionchus mayeri</name>
    <dbReference type="NCBI Taxonomy" id="1317129"/>
    <lineage>
        <taxon>Eukaryota</taxon>
        <taxon>Metazoa</taxon>
        <taxon>Ecdysozoa</taxon>
        <taxon>Nematoda</taxon>
        <taxon>Chromadorea</taxon>
        <taxon>Rhabditida</taxon>
        <taxon>Rhabditina</taxon>
        <taxon>Diplogasteromorpha</taxon>
        <taxon>Diplogasteroidea</taxon>
        <taxon>Neodiplogasteridae</taxon>
        <taxon>Pristionchus</taxon>
    </lineage>
</organism>
<reference evidence="9" key="1">
    <citation type="submission" date="2022-10" db="EMBL/GenBank/DDBJ databases">
        <title>Genome assembly of Pristionchus species.</title>
        <authorList>
            <person name="Yoshida K."/>
            <person name="Sommer R.J."/>
        </authorList>
    </citation>
    <scope>NUCLEOTIDE SEQUENCE [LARGE SCALE GENOMIC DNA]</scope>
    <source>
        <strain evidence="9">RS5460</strain>
    </source>
</reference>
<evidence type="ECO:0000256" key="2">
    <source>
        <dbReference type="ARBA" id="ARBA00005389"/>
    </source>
</evidence>
<gene>
    <name evidence="6" type="primary">MED10</name>
    <name evidence="8" type="ORF">PMAYCL1PPCAC_07543</name>
</gene>
<feature type="region of interest" description="Disordered" evidence="7">
    <location>
        <begin position="1"/>
        <end position="23"/>
    </location>
</feature>
<dbReference type="EMBL" id="BTRK01000002">
    <property type="protein sequence ID" value="GMR37348.1"/>
    <property type="molecule type" value="Genomic_DNA"/>
</dbReference>
<evidence type="ECO:0000256" key="1">
    <source>
        <dbReference type="ARBA" id="ARBA00004123"/>
    </source>
</evidence>
<feature type="compositionally biased region" description="Basic and acidic residues" evidence="7">
    <location>
        <begin position="14"/>
        <end position="23"/>
    </location>
</feature>
<name>A0AAN4ZF34_9BILA</name>
<dbReference type="AlphaFoldDB" id="A0AAN4ZF34"/>
<comment type="caution">
    <text evidence="8">The sequence shown here is derived from an EMBL/GenBank/DDBJ whole genome shotgun (WGS) entry which is preliminary data.</text>
</comment>
<accession>A0AAN4ZF34</accession>
<comment type="similarity">
    <text evidence="2 6">Belongs to the Mediator complex subunit 10 family.</text>
</comment>
<dbReference type="InterPro" id="IPR019145">
    <property type="entry name" value="Mediator_Med10"/>
</dbReference>
<protein>
    <recommendedName>
        <fullName evidence="6">Mediator of RNA polymerase II transcription subunit 10</fullName>
    </recommendedName>
    <alternativeName>
        <fullName evidence="6">Mediator complex subunit 10</fullName>
    </alternativeName>
</protein>
<dbReference type="Pfam" id="PF09748">
    <property type="entry name" value="Med10"/>
    <property type="match status" value="1"/>
</dbReference>